<dbReference type="RefSeq" id="WP_380796129.1">
    <property type="nucleotide sequence ID" value="NZ_JBHRVU010000004.1"/>
</dbReference>
<dbReference type="SUPFAM" id="SSF54637">
    <property type="entry name" value="Thioesterase/thiol ester dehydrase-isomerase"/>
    <property type="match status" value="1"/>
</dbReference>
<dbReference type="GO" id="GO:0016787">
    <property type="term" value="F:hydrolase activity"/>
    <property type="evidence" value="ECO:0007669"/>
    <property type="project" value="UniProtKB-KW"/>
</dbReference>
<dbReference type="EMBL" id="JBHRVU010000004">
    <property type="protein sequence ID" value="MFC3442105.1"/>
    <property type="molecule type" value="Genomic_DNA"/>
</dbReference>
<keyword evidence="3" id="KW-1185">Reference proteome</keyword>
<evidence type="ECO:0000313" key="3">
    <source>
        <dbReference type="Proteomes" id="UP001595681"/>
    </source>
</evidence>
<protein>
    <submittedName>
        <fullName evidence="2">PaaI family thioesterase</fullName>
        <ecNumber evidence="2">3.1.2.-</ecNumber>
    </submittedName>
</protein>
<sequence>MTSDGVAGGKPLTEGKWAGWAAWSDPHPDTFLQAIGRGYMRAESATKALVGLETRSGHRNRLDTLHGGFLAAFADHAYFGGLWAMGHIEQMNGVTIDLSMQYLGSGKVGPDLFAEVELLRETGRLMFLRSLITQEGQPVAASTATLRKVPAPK</sequence>
<accession>A0ABV7NGH0</accession>
<dbReference type="Pfam" id="PF03061">
    <property type="entry name" value="4HBT"/>
    <property type="match status" value="1"/>
</dbReference>
<dbReference type="InterPro" id="IPR029069">
    <property type="entry name" value="HotDog_dom_sf"/>
</dbReference>
<dbReference type="Gene3D" id="3.10.129.10">
    <property type="entry name" value="Hotdog Thioesterase"/>
    <property type="match status" value="1"/>
</dbReference>
<comment type="caution">
    <text evidence="2">The sequence shown here is derived from an EMBL/GenBank/DDBJ whole genome shotgun (WGS) entry which is preliminary data.</text>
</comment>
<name>A0ABV7NGH0_9SPHN</name>
<proteinExistence type="predicted"/>
<dbReference type="CDD" id="cd03443">
    <property type="entry name" value="PaaI_thioesterase"/>
    <property type="match status" value="1"/>
</dbReference>
<dbReference type="Proteomes" id="UP001595681">
    <property type="component" value="Unassembled WGS sequence"/>
</dbReference>
<organism evidence="2 3">
    <name type="scientific">Sphingobium rhizovicinum</name>
    <dbReference type="NCBI Taxonomy" id="432308"/>
    <lineage>
        <taxon>Bacteria</taxon>
        <taxon>Pseudomonadati</taxon>
        <taxon>Pseudomonadota</taxon>
        <taxon>Alphaproteobacteria</taxon>
        <taxon>Sphingomonadales</taxon>
        <taxon>Sphingomonadaceae</taxon>
        <taxon>Sphingobium</taxon>
    </lineage>
</organism>
<evidence type="ECO:0000259" key="1">
    <source>
        <dbReference type="Pfam" id="PF03061"/>
    </source>
</evidence>
<evidence type="ECO:0000313" key="2">
    <source>
        <dbReference type="EMBL" id="MFC3442105.1"/>
    </source>
</evidence>
<keyword evidence="2" id="KW-0378">Hydrolase</keyword>
<feature type="domain" description="Thioesterase" evidence="1">
    <location>
        <begin position="64"/>
        <end position="140"/>
    </location>
</feature>
<dbReference type="InterPro" id="IPR006683">
    <property type="entry name" value="Thioestr_dom"/>
</dbReference>
<gene>
    <name evidence="2" type="ORF">ACFOKF_13085</name>
</gene>
<reference evidence="3" key="1">
    <citation type="journal article" date="2019" name="Int. J. Syst. Evol. Microbiol.">
        <title>The Global Catalogue of Microorganisms (GCM) 10K type strain sequencing project: providing services to taxonomists for standard genome sequencing and annotation.</title>
        <authorList>
            <consortium name="The Broad Institute Genomics Platform"/>
            <consortium name="The Broad Institute Genome Sequencing Center for Infectious Disease"/>
            <person name="Wu L."/>
            <person name="Ma J."/>
        </authorList>
    </citation>
    <scope>NUCLEOTIDE SEQUENCE [LARGE SCALE GENOMIC DNA]</scope>
    <source>
        <strain evidence="3">CCM 7491</strain>
    </source>
</reference>
<dbReference type="EC" id="3.1.2.-" evidence="2"/>